<feature type="region of interest" description="Disordered" evidence="5">
    <location>
        <begin position="242"/>
        <end position="268"/>
    </location>
</feature>
<dbReference type="SUPFAM" id="SSF57850">
    <property type="entry name" value="RING/U-box"/>
    <property type="match status" value="1"/>
</dbReference>
<keyword evidence="3" id="KW-0862">Zinc</keyword>
<name>A0A7N0V5G8_KALFE</name>
<dbReference type="Pfam" id="PF00097">
    <property type="entry name" value="zf-C3HC4"/>
    <property type="match status" value="1"/>
</dbReference>
<protein>
    <recommendedName>
        <fullName evidence="6">RING-type domain-containing protein</fullName>
    </recommendedName>
</protein>
<accession>A0A7N0V5G8</accession>
<dbReference type="Proteomes" id="UP000594263">
    <property type="component" value="Unplaced"/>
</dbReference>
<evidence type="ECO:0000313" key="7">
    <source>
        <dbReference type="EnsemblPlants" id="Kaladp0098s0136.1.v1.1"/>
    </source>
</evidence>
<evidence type="ECO:0000256" key="5">
    <source>
        <dbReference type="SAM" id="MobiDB-lite"/>
    </source>
</evidence>
<keyword evidence="1" id="KW-0479">Metal-binding</keyword>
<evidence type="ECO:0000313" key="8">
    <source>
        <dbReference type="Proteomes" id="UP000594263"/>
    </source>
</evidence>
<dbReference type="PROSITE" id="PS00518">
    <property type="entry name" value="ZF_RING_1"/>
    <property type="match status" value="1"/>
</dbReference>
<evidence type="ECO:0000256" key="2">
    <source>
        <dbReference type="ARBA" id="ARBA00022771"/>
    </source>
</evidence>
<dbReference type="InterPro" id="IPR013083">
    <property type="entry name" value="Znf_RING/FYVE/PHD"/>
</dbReference>
<dbReference type="PANTHER" id="PTHR47692:SF2">
    <property type="entry name" value="ZINC FINGER RING-TYPE DOMAIN CONTAINING PROTEIN"/>
    <property type="match status" value="1"/>
</dbReference>
<keyword evidence="2 4" id="KW-0863">Zinc-finger</keyword>
<keyword evidence="8" id="KW-1185">Reference proteome</keyword>
<sequence length="268" mass="31117">MNGDEKETSESSPLRLDLDPCPICLRPVNEEAFLDECFHKFCYSCIAQWMKIVSGKSKSSHQPSTLRCPMCKRESSCIIHSYDGRSFKKHYVNDCYEDRSFFSSSHKQRLQCYYSEPGSFEDVIDVLRYWKFNKYSQPSRWLEGWMTREIQALLQEEDVEIIVHHILGVIDSFSKRGEEQRRRQTSAPEAKRSEFKTLVSNAARPFLTARTDRFVHELELFLASGLSIQGYDEVYLQHMSQKAEEQPQSSTAPIPFLHIFDDDSDGPG</sequence>
<dbReference type="InterPro" id="IPR018957">
    <property type="entry name" value="Znf_C3HC4_RING-type"/>
</dbReference>
<evidence type="ECO:0000259" key="6">
    <source>
        <dbReference type="PROSITE" id="PS50089"/>
    </source>
</evidence>
<dbReference type="Gene3D" id="3.30.40.10">
    <property type="entry name" value="Zinc/RING finger domain, C3HC4 (zinc finger)"/>
    <property type="match status" value="1"/>
</dbReference>
<reference evidence="7" key="1">
    <citation type="submission" date="2021-01" db="UniProtKB">
        <authorList>
            <consortium name="EnsemblPlants"/>
        </authorList>
    </citation>
    <scope>IDENTIFICATION</scope>
</reference>
<proteinExistence type="predicted"/>
<dbReference type="PROSITE" id="PS50089">
    <property type="entry name" value="ZF_RING_2"/>
    <property type="match status" value="1"/>
</dbReference>
<dbReference type="InterPro" id="IPR001841">
    <property type="entry name" value="Znf_RING"/>
</dbReference>
<dbReference type="AlphaFoldDB" id="A0A7N0V5G8"/>
<evidence type="ECO:0000256" key="3">
    <source>
        <dbReference type="ARBA" id="ARBA00022833"/>
    </source>
</evidence>
<dbReference type="PANTHER" id="PTHR47692">
    <property type="entry name" value="RING/U-BOX SUPERFAMILY PROTEIN"/>
    <property type="match status" value="1"/>
</dbReference>
<dbReference type="EnsemblPlants" id="Kaladp0098s0136.1.v1.1">
    <property type="protein sequence ID" value="Kaladp0098s0136.1.v1.1"/>
    <property type="gene ID" value="Kaladp0098s0136.v1.1"/>
</dbReference>
<feature type="domain" description="RING-type" evidence="6">
    <location>
        <begin position="21"/>
        <end position="72"/>
    </location>
</feature>
<dbReference type="GO" id="GO:0008270">
    <property type="term" value="F:zinc ion binding"/>
    <property type="evidence" value="ECO:0007669"/>
    <property type="project" value="UniProtKB-KW"/>
</dbReference>
<evidence type="ECO:0000256" key="1">
    <source>
        <dbReference type="ARBA" id="ARBA00022723"/>
    </source>
</evidence>
<dbReference type="SMART" id="SM00184">
    <property type="entry name" value="RING"/>
    <property type="match status" value="1"/>
</dbReference>
<evidence type="ECO:0000256" key="4">
    <source>
        <dbReference type="PROSITE-ProRule" id="PRU00175"/>
    </source>
</evidence>
<dbReference type="InterPro" id="IPR017907">
    <property type="entry name" value="Znf_RING_CS"/>
</dbReference>
<dbReference type="OMA" id="CICQWVK"/>
<organism evidence="7 8">
    <name type="scientific">Kalanchoe fedtschenkoi</name>
    <name type="common">Lavender scallops</name>
    <name type="synonym">South American air plant</name>
    <dbReference type="NCBI Taxonomy" id="63787"/>
    <lineage>
        <taxon>Eukaryota</taxon>
        <taxon>Viridiplantae</taxon>
        <taxon>Streptophyta</taxon>
        <taxon>Embryophyta</taxon>
        <taxon>Tracheophyta</taxon>
        <taxon>Spermatophyta</taxon>
        <taxon>Magnoliopsida</taxon>
        <taxon>eudicotyledons</taxon>
        <taxon>Gunneridae</taxon>
        <taxon>Pentapetalae</taxon>
        <taxon>Saxifragales</taxon>
        <taxon>Crassulaceae</taxon>
        <taxon>Kalanchoe</taxon>
    </lineage>
</organism>
<dbReference type="Gramene" id="Kaladp0098s0136.1.v1.1">
    <property type="protein sequence ID" value="Kaladp0098s0136.1.v1.1"/>
    <property type="gene ID" value="Kaladp0098s0136.v1.1"/>
</dbReference>